<dbReference type="PROSITE" id="PS50979">
    <property type="entry name" value="BC"/>
    <property type="match status" value="1"/>
</dbReference>
<evidence type="ECO:0000256" key="3">
    <source>
        <dbReference type="ARBA" id="ARBA00013057"/>
    </source>
</evidence>
<dbReference type="NCBIfam" id="NF006761">
    <property type="entry name" value="PRK09282.1"/>
    <property type="match status" value="1"/>
</dbReference>
<dbReference type="NCBIfam" id="NF009554">
    <property type="entry name" value="PRK12999.1"/>
    <property type="match status" value="1"/>
</dbReference>
<dbReference type="Pfam" id="PF02786">
    <property type="entry name" value="CPSase_L_D2"/>
    <property type="match status" value="1"/>
</dbReference>
<keyword evidence="10" id="KW-0511">Multifunctional enzyme</keyword>
<feature type="binding site" evidence="13">
    <location>
        <position position="881"/>
    </location>
    <ligand>
        <name>substrate</name>
    </ligand>
</feature>
<dbReference type="AlphaFoldDB" id="A0A7V7PNC7"/>
<keyword evidence="22" id="KW-1185">Reference proteome</keyword>
<dbReference type="InterPro" id="IPR005479">
    <property type="entry name" value="CPAse_ATP-bd"/>
</dbReference>
<dbReference type="Gene3D" id="3.10.600.10">
    <property type="entry name" value="pyruvate carboxylase f1077a mutant domain"/>
    <property type="match status" value="2"/>
</dbReference>
<feature type="binding site" evidence="14">
    <location>
        <position position="748"/>
    </location>
    <ligand>
        <name>Mn(2+)</name>
        <dbReference type="ChEBI" id="CHEBI:29035"/>
    </ligand>
</feature>
<gene>
    <name evidence="21" type="primary">pyc</name>
    <name evidence="21" type="ORF">F6X38_13020</name>
</gene>
<dbReference type="SMART" id="SM00878">
    <property type="entry name" value="Biotin_carb_C"/>
    <property type="match status" value="1"/>
</dbReference>
<dbReference type="SUPFAM" id="SSF51246">
    <property type="entry name" value="Rudiment single hybrid motif"/>
    <property type="match status" value="1"/>
</dbReference>
<evidence type="ECO:0000256" key="11">
    <source>
        <dbReference type="PIRNR" id="PIRNR001594"/>
    </source>
</evidence>
<dbReference type="GO" id="GO:0005737">
    <property type="term" value="C:cytoplasm"/>
    <property type="evidence" value="ECO:0007669"/>
    <property type="project" value="TreeGrafter"/>
</dbReference>
<dbReference type="InterPro" id="IPR011053">
    <property type="entry name" value="Single_hybrid_motif"/>
</dbReference>
<dbReference type="PROSITE" id="PS50991">
    <property type="entry name" value="PYR_CT"/>
    <property type="match status" value="1"/>
</dbReference>
<dbReference type="InterPro" id="IPR016185">
    <property type="entry name" value="PreATP-grasp_dom_sf"/>
</dbReference>
<feature type="binding site" evidence="13">
    <location>
        <position position="620"/>
    </location>
    <ligand>
        <name>substrate</name>
    </ligand>
</feature>
<comment type="cofactor">
    <cofactor evidence="1 11">
        <name>biotin</name>
        <dbReference type="ChEBI" id="CHEBI:57586"/>
    </cofactor>
</comment>
<dbReference type="Pfam" id="PF00289">
    <property type="entry name" value="Biotin_carb_N"/>
    <property type="match status" value="1"/>
</dbReference>
<evidence type="ECO:0000256" key="7">
    <source>
        <dbReference type="ARBA" id="ARBA00022741"/>
    </source>
</evidence>
<keyword evidence="7 11" id="KW-0547">Nucleotide-binding</keyword>
<dbReference type="CDD" id="cd07937">
    <property type="entry name" value="DRE_TIM_PC_TC_5S"/>
    <property type="match status" value="1"/>
</dbReference>
<dbReference type="FunFam" id="3.30.1490.20:FF:000003">
    <property type="entry name" value="acetyl-CoA carboxylase isoform X1"/>
    <property type="match status" value="1"/>
</dbReference>
<dbReference type="GO" id="GO:0004736">
    <property type="term" value="F:pyruvate carboxylase activity"/>
    <property type="evidence" value="ECO:0007669"/>
    <property type="project" value="UniProtKB-EC"/>
</dbReference>
<evidence type="ECO:0000256" key="1">
    <source>
        <dbReference type="ARBA" id="ARBA00001953"/>
    </source>
</evidence>
<name>A0A7V7PNC7_9HYPH</name>
<dbReference type="Gene3D" id="2.40.50.100">
    <property type="match status" value="1"/>
</dbReference>
<dbReference type="SUPFAM" id="SSF51569">
    <property type="entry name" value="Aldolase"/>
    <property type="match status" value="1"/>
</dbReference>
<dbReference type="PROSITE" id="PS00866">
    <property type="entry name" value="CPSASE_1"/>
    <property type="match status" value="1"/>
</dbReference>
<dbReference type="PANTHER" id="PTHR43778">
    <property type="entry name" value="PYRUVATE CARBOXYLASE"/>
    <property type="match status" value="1"/>
</dbReference>
<keyword evidence="8 11" id="KW-0067">ATP-binding</keyword>
<dbReference type="SUPFAM" id="SSF52440">
    <property type="entry name" value="PreATP-grasp domain"/>
    <property type="match status" value="1"/>
</dbReference>
<feature type="active site" evidence="12">
    <location>
        <position position="301"/>
    </location>
</feature>
<evidence type="ECO:0000259" key="18">
    <source>
        <dbReference type="PROSITE" id="PS50975"/>
    </source>
</evidence>
<evidence type="ECO:0000256" key="14">
    <source>
        <dbReference type="PIRSR" id="PIRSR001594-3"/>
    </source>
</evidence>
<dbReference type="InterPro" id="IPR013785">
    <property type="entry name" value="Aldolase_TIM"/>
</dbReference>
<proteinExistence type="predicted"/>
<dbReference type="InterPro" id="IPR003379">
    <property type="entry name" value="Carboxylase_cons_dom"/>
</dbReference>
<evidence type="ECO:0000256" key="16">
    <source>
        <dbReference type="SAM" id="MobiDB-lite"/>
    </source>
</evidence>
<dbReference type="InterPro" id="IPR000089">
    <property type="entry name" value="Biotin_lipoyl"/>
</dbReference>
<feature type="binding site" evidence="13">
    <location>
        <position position="124"/>
    </location>
    <ligand>
        <name>ATP</name>
        <dbReference type="ChEBI" id="CHEBI:30616"/>
    </ligand>
</feature>
<dbReference type="InterPro" id="IPR011761">
    <property type="entry name" value="ATP-grasp"/>
</dbReference>
<dbReference type="InterPro" id="IPR005482">
    <property type="entry name" value="Biotin_COase_C"/>
</dbReference>
<dbReference type="FunFam" id="3.20.20.70:FF:000033">
    <property type="entry name" value="Pyruvate carboxylase"/>
    <property type="match status" value="1"/>
</dbReference>
<dbReference type="SUPFAM" id="SSF89000">
    <property type="entry name" value="post-HMGL domain-like"/>
    <property type="match status" value="1"/>
</dbReference>
<organism evidence="21 22">
    <name type="scientific">Plantimonas leprariae</name>
    <dbReference type="NCBI Taxonomy" id="2615207"/>
    <lineage>
        <taxon>Bacteria</taxon>
        <taxon>Pseudomonadati</taxon>
        <taxon>Pseudomonadota</taxon>
        <taxon>Alphaproteobacteria</taxon>
        <taxon>Hyphomicrobiales</taxon>
        <taxon>Aurantimonadaceae</taxon>
        <taxon>Plantimonas</taxon>
    </lineage>
</organism>
<feature type="domain" description="Pyruvate carboxyltransferase" evidence="20">
    <location>
        <begin position="539"/>
        <end position="807"/>
    </location>
</feature>
<dbReference type="InterPro" id="IPR005481">
    <property type="entry name" value="BC-like_N"/>
</dbReference>
<evidence type="ECO:0000256" key="10">
    <source>
        <dbReference type="ARBA" id="ARBA00023268"/>
    </source>
</evidence>
<dbReference type="SUPFAM" id="SSF56059">
    <property type="entry name" value="Glutathione synthetase ATP-binding domain-like"/>
    <property type="match status" value="1"/>
</dbReference>
<dbReference type="Gene3D" id="3.20.20.70">
    <property type="entry name" value="Aldolase class I"/>
    <property type="match status" value="1"/>
</dbReference>
<evidence type="ECO:0000256" key="13">
    <source>
        <dbReference type="PIRSR" id="PIRSR001594-2"/>
    </source>
</evidence>
<feature type="binding site" description="via carbamate group" evidence="14">
    <location>
        <position position="717"/>
    </location>
    <ligand>
        <name>Mn(2+)</name>
        <dbReference type="ChEBI" id="CHEBI:29035"/>
    </ligand>
</feature>
<dbReference type="GO" id="GO:0006094">
    <property type="term" value="P:gluconeogenesis"/>
    <property type="evidence" value="ECO:0007669"/>
    <property type="project" value="UniProtKB-UniPathway"/>
</dbReference>
<keyword evidence="4" id="KW-0312">Gluconeogenesis</keyword>
<dbReference type="GO" id="GO:0005524">
    <property type="term" value="F:ATP binding"/>
    <property type="evidence" value="ECO:0007669"/>
    <property type="project" value="UniProtKB-UniRule"/>
</dbReference>
<dbReference type="InterPro" id="IPR055268">
    <property type="entry name" value="PCB-like"/>
</dbReference>
<dbReference type="InterPro" id="IPR011054">
    <property type="entry name" value="Rudment_hybrid_motif"/>
</dbReference>
<dbReference type="Gene3D" id="3.30.470.20">
    <property type="entry name" value="ATP-grasp fold, B domain"/>
    <property type="match status" value="1"/>
</dbReference>
<feature type="modified residue" description="N6-carboxylysine" evidence="15">
    <location>
        <position position="717"/>
    </location>
</feature>
<evidence type="ECO:0000256" key="15">
    <source>
        <dbReference type="PIRSR" id="PIRSR001594-4"/>
    </source>
</evidence>
<evidence type="ECO:0000256" key="6">
    <source>
        <dbReference type="ARBA" id="ARBA00022723"/>
    </source>
</evidence>
<feature type="domain" description="Lipoyl-binding" evidence="17">
    <location>
        <begin position="1076"/>
        <end position="1151"/>
    </location>
</feature>
<feature type="binding site" evidence="14">
    <location>
        <position position="746"/>
    </location>
    <ligand>
        <name>Mn(2+)</name>
        <dbReference type="ChEBI" id="CHEBI:29035"/>
    </ligand>
</feature>
<keyword evidence="21" id="KW-0670">Pyruvate</keyword>
<dbReference type="InterPro" id="IPR005930">
    <property type="entry name" value="Pyruv_COase"/>
</dbReference>
<dbReference type="UniPathway" id="UPA00138"/>
<evidence type="ECO:0000259" key="20">
    <source>
        <dbReference type="PROSITE" id="PS50991"/>
    </source>
</evidence>
<dbReference type="PROSITE" id="PS00188">
    <property type="entry name" value="BIOTIN"/>
    <property type="match status" value="1"/>
</dbReference>
<feature type="region of interest" description="Disordered" evidence="16">
    <location>
        <begin position="1061"/>
        <end position="1083"/>
    </location>
</feature>
<evidence type="ECO:0000259" key="19">
    <source>
        <dbReference type="PROSITE" id="PS50979"/>
    </source>
</evidence>
<dbReference type="FunFam" id="3.40.50.20:FF:000010">
    <property type="entry name" value="Propionyl-CoA carboxylase subunit alpha"/>
    <property type="match status" value="1"/>
</dbReference>
<dbReference type="EC" id="6.4.1.1" evidence="3 11"/>
<keyword evidence="9 11" id="KW-0092">Biotin</keyword>
<comment type="pathway">
    <text evidence="2">Carbohydrate biosynthesis; gluconeogenesis.</text>
</comment>
<evidence type="ECO:0000256" key="5">
    <source>
        <dbReference type="ARBA" id="ARBA00022598"/>
    </source>
</evidence>
<evidence type="ECO:0000256" key="12">
    <source>
        <dbReference type="PIRSR" id="PIRSR001594-1"/>
    </source>
</evidence>
<keyword evidence="6 14" id="KW-0479">Metal-binding</keyword>
<evidence type="ECO:0000256" key="4">
    <source>
        <dbReference type="ARBA" id="ARBA00022432"/>
    </source>
</evidence>
<dbReference type="Pfam" id="PF00682">
    <property type="entry name" value="HMGL-like"/>
    <property type="match status" value="1"/>
</dbReference>
<dbReference type="Pfam" id="PF00364">
    <property type="entry name" value="Biotin_lipoyl"/>
    <property type="match status" value="1"/>
</dbReference>
<evidence type="ECO:0000256" key="2">
    <source>
        <dbReference type="ARBA" id="ARBA00004742"/>
    </source>
</evidence>
<dbReference type="Pfam" id="PF02785">
    <property type="entry name" value="Biotin_carb_C"/>
    <property type="match status" value="1"/>
</dbReference>
<dbReference type="RefSeq" id="WP_150970264.1">
    <property type="nucleotide sequence ID" value="NZ_VZDO01000010.1"/>
</dbReference>
<dbReference type="InterPro" id="IPR011764">
    <property type="entry name" value="Biotin_carboxylation_dom"/>
</dbReference>
<dbReference type="FunFam" id="2.40.50.100:FF:000003">
    <property type="entry name" value="Acetyl-CoA carboxylase biotin carboxyl carrier protein"/>
    <property type="match status" value="1"/>
</dbReference>
<feature type="binding site" evidence="13">
    <location>
        <position position="208"/>
    </location>
    <ligand>
        <name>ATP</name>
        <dbReference type="ChEBI" id="CHEBI:30616"/>
    </ligand>
</feature>
<evidence type="ECO:0000259" key="17">
    <source>
        <dbReference type="PROSITE" id="PS50968"/>
    </source>
</evidence>
<sequence length="1153" mass="126317">MPIAKILVANRSEIAIRVFRAANELGIRTVAIWAEEDKLALHRFKADESYQVGRGPHLSRDLGPIESYLSIEEVIRVAKLSGADAIHPGYGLLSESPEFVEACVAAGLTFIGPTAETMRRLGNKVAARNLAIEIGVPVVPATDPLPDDMGQVARLAAEIGYPLMLKASWGGGGRGMRAIRQEADLAREVTEAKREAKAAFGKDEVYLEKLVERARHVEVQVLGDIHGNVVDLFERDCSIQRRNQKVVERAPAPYLDDTQRRELAGYARKLAEATDYVGAGTVEFLMDADTGRFYFIEVNPRIQVEHTVTEQVTGIDIVKAQIHILDGFAIGTPESGVPRQEYIRLNGHALQCRITTEDPEHSFIPDYGRITAYRGATGFGIRLDGGTAYSGAFITRFYDPLLEKVTAWAPSPEEAIARMDRALREFRIRGVATNLTFLEAIITHPSFRDNSYTTRFIDTTPELFTQVRRRDRATKLLTYLADVTVNGHPETRGRPRPSHDIARPVVPTFEAPIAEGSRQRFDRLGAKGFADWMLAEPRVLVTDTTMRDGHQSLLATRMRTHDIAGIAESYARGLPELLSLECWGGATFDVAMRFLTEDPWERLALIREKAPNILLQMLLRGSNGVGYTNYPDNVVKLFVAEAAKGGVDLFRVFDCLNWVENMRVSIDAVVESGKLCEGAVCYTADVLSSARPKYDLKYYVGLAKEMERAGAHILGLKDMAGLMKPVAARVLFKALKEEIGIPIHFHTHDTSGIAAATVLAAVDAGVDAVDAAMDSISGNTSQPCLGSLNEALIGHARDPDLDPDAIRRISFYWEAVRNQYAAFESDLKGPASEVYLHEMPGGQFTNLKEQARSLGLETRWHAVAQTYADVNLMFGDIVKVTPSSKVVGDMALMMVSQDLSVADVEDPKRDVAFPDSVVSMLRGDLGQPAGGWPAELQKKVLKGEAPITARPGSLIPPADLAAERAEAEAKLGGPLTDRDFASHLMYPKVFADFRAAQELYGPVSVLPTPNYFYGIEHEDEIFVEIERGKTLVIRCLGTADTDEKGKKTVFFELNGQPRRIKVPDRSNGGSAKARPKAEPGNAAHVAAPMPGVVSTLAVQPGQAVKAGDVLLSIEAMKMETALHAERDGTVEAVYVRAGDQIDAKDLLVAFRSE</sequence>
<dbReference type="PANTHER" id="PTHR43778:SF2">
    <property type="entry name" value="PYRUVATE CARBOXYLASE, MITOCHONDRIAL"/>
    <property type="match status" value="1"/>
</dbReference>
<dbReference type="SUPFAM" id="SSF51230">
    <property type="entry name" value="Single hybrid motif"/>
    <property type="match status" value="1"/>
</dbReference>
<evidence type="ECO:0000256" key="9">
    <source>
        <dbReference type="ARBA" id="ARBA00023267"/>
    </source>
</evidence>
<dbReference type="Proteomes" id="UP000432089">
    <property type="component" value="Unassembled WGS sequence"/>
</dbReference>
<feature type="domain" description="ATP-grasp" evidence="18">
    <location>
        <begin position="128"/>
        <end position="326"/>
    </location>
</feature>
<dbReference type="PROSITE" id="PS00867">
    <property type="entry name" value="CPSASE_2"/>
    <property type="match status" value="1"/>
</dbReference>
<evidence type="ECO:0000313" key="22">
    <source>
        <dbReference type="Proteomes" id="UP000432089"/>
    </source>
</evidence>
<reference evidence="21 22" key="1">
    <citation type="submission" date="2019-09" db="EMBL/GenBank/DDBJ databases">
        <title>YIM 132180 draft genome.</title>
        <authorList>
            <person name="Zhang K."/>
        </authorList>
    </citation>
    <scope>NUCLEOTIDE SEQUENCE [LARGE SCALE GENOMIC DNA]</scope>
    <source>
        <strain evidence="21 22">YIM 132180</strain>
    </source>
</reference>
<dbReference type="InterPro" id="IPR000891">
    <property type="entry name" value="PYR_CT"/>
</dbReference>
<dbReference type="NCBIfam" id="TIGR01235">
    <property type="entry name" value="pyruv_carbox"/>
    <property type="match status" value="1"/>
</dbReference>
<comment type="catalytic activity">
    <reaction evidence="11">
        <text>hydrogencarbonate + pyruvate + ATP = oxaloacetate + ADP + phosphate + H(+)</text>
        <dbReference type="Rhea" id="RHEA:20844"/>
        <dbReference type="ChEBI" id="CHEBI:15361"/>
        <dbReference type="ChEBI" id="CHEBI:15378"/>
        <dbReference type="ChEBI" id="CHEBI:16452"/>
        <dbReference type="ChEBI" id="CHEBI:17544"/>
        <dbReference type="ChEBI" id="CHEBI:30616"/>
        <dbReference type="ChEBI" id="CHEBI:43474"/>
        <dbReference type="ChEBI" id="CHEBI:456216"/>
        <dbReference type="EC" id="6.4.1.1"/>
    </reaction>
</comment>
<dbReference type="PROSITE" id="PS50975">
    <property type="entry name" value="ATP_GRASP"/>
    <property type="match status" value="1"/>
</dbReference>
<protein>
    <recommendedName>
        <fullName evidence="3 11">Pyruvate carboxylase</fullName>
        <ecNumber evidence="3 11">6.4.1.1</ecNumber>
    </recommendedName>
</protein>
<comment type="function">
    <text evidence="11">Catalyzes a 2-step reaction, involving the ATP-dependent carboxylation of the covalently attached biotin in the first step and the transfer of the carboxyl group to pyruvate in the second.</text>
</comment>
<feature type="modified residue" description="N6-biotinyllysine" evidence="15">
    <location>
        <position position="1117"/>
    </location>
</feature>
<evidence type="ECO:0000256" key="8">
    <source>
        <dbReference type="ARBA" id="ARBA00022840"/>
    </source>
</evidence>
<comment type="caution">
    <text evidence="21">The sequence shown here is derived from an EMBL/GenBank/DDBJ whole genome shotgun (WGS) entry which is preliminary data.</text>
</comment>
<dbReference type="CDD" id="cd06850">
    <property type="entry name" value="biotinyl_domain"/>
    <property type="match status" value="1"/>
</dbReference>
<feature type="domain" description="Biotin carboxylation" evidence="19">
    <location>
        <begin position="2"/>
        <end position="462"/>
    </location>
</feature>
<feature type="binding site" evidence="14">
    <location>
        <position position="548"/>
    </location>
    <ligand>
        <name>Mn(2+)</name>
        <dbReference type="ChEBI" id="CHEBI:29035"/>
    </ligand>
</feature>
<dbReference type="InterPro" id="IPR001882">
    <property type="entry name" value="Biotin_BS"/>
</dbReference>
<keyword evidence="5 11" id="KW-0436">Ligase</keyword>
<dbReference type="Pfam" id="PF02436">
    <property type="entry name" value="PYC_OADA"/>
    <property type="match status" value="1"/>
</dbReference>
<dbReference type="PIRSF" id="PIRSF001594">
    <property type="entry name" value="Pyruv_carbox"/>
    <property type="match status" value="1"/>
</dbReference>
<dbReference type="GO" id="GO:0046872">
    <property type="term" value="F:metal ion binding"/>
    <property type="evidence" value="ECO:0007669"/>
    <property type="project" value="UniProtKB-KW"/>
</dbReference>
<dbReference type="PROSITE" id="PS50968">
    <property type="entry name" value="BIOTINYL_LIPOYL"/>
    <property type="match status" value="1"/>
</dbReference>
<evidence type="ECO:0000313" key="21">
    <source>
        <dbReference type="EMBL" id="KAB0679259.1"/>
    </source>
</evidence>
<dbReference type="EMBL" id="VZDO01000010">
    <property type="protein sequence ID" value="KAB0679259.1"/>
    <property type="molecule type" value="Genomic_DNA"/>
</dbReference>
<accession>A0A7V7PNC7</accession>